<gene>
    <name evidence="1" type="ORF">KV112_04025</name>
</gene>
<reference evidence="1 2" key="1">
    <citation type="submission" date="2023-12" db="EMBL/GenBank/DDBJ databases">
        <title>Description of new species of Mycobacterium terrae complex isolated from sewage at the Sao Paulo Zoological Park Foundation in Brazil.</title>
        <authorList>
            <person name="Romagnoli C.L."/>
            <person name="Conceicao E.C."/>
            <person name="Machado E."/>
            <person name="Barreto L.B.P.F."/>
            <person name="Sharma A."/>
            <person name="Silva N.M."/>
            <person name="Marques L.E."/>
            <person name="Juliana M.A."/>
            <person name="Lourenco M.C.S."/>
            <person name="Digiampietri L.A."/>
            <person name="Suffys P.N."/>
            <person name="Viana-Niero C."/>
        </authorList>
    </citation>
    <scope>NUCLEOTIDE SEQUENCE [LARGE SCALE GENOMIC DNA]</scope>
    <source>
        <strain evidence="1 2">MYC123</strain>
    </source>
</reference>
<evidence type="ECO:0000313" key="2">
    <source>
        <dbReference type="Proteomes" id="UP001299046"/>
    </source>
</evidence>
<accession>A0ABU5YGC5</accession>
<keyword evidence="2" id="KW-1185">Reference proteome</keyword>
<comment type="caution">
    <text evidence="1">The sequence shown here is derived from an EMBL/GenBank/DDBJ whole genome shotgun (WGS) entry which is preliminary data.</text>
</comment>
<dbReference type="Proteomes" id="UP001299046">
    <property type="component" value="Unassembled WGS sequence"/>
</dbReference>
<dbReference type="RefSeq" id="WP_224861777.1">
    <property type="nucleotide sequence ID" value="NZ_JAYJJT010000003.1"/>
</dbReference>
<evidence type="ECO:0000313" key="1">
    <source>
        <dbReference type="EMBL" id="MEB3048915.1"/>
    </source>
</evidence>
<dbReference type="EMBL" id="JAYJJT010000003">
    <property type="protein sequence ID" value="MEB3048915.1"/>
    <property type="molecule type" value="Genomic_DNA"/>
</dbReference>
<organism evidence="1 2">
    <name type="scientific">[Mycobacterium] zoologicum</name>
    <dbReference type="NCBI Taxonomy" id="2872311"/>
    <lineage>
        <taxon>Bacteria</taxon>
        <taxon>Bacillati</taxon>
        <taxon>Actinomycetota</taxon>
        <taxon>Actinomycetes</taxon>
        <taxon>Mycobacteriales</taxon>
        <taxon>Mycobacteriaceae</taxon>
        <taxon>Mycolicibacter</taxon>
    </lineage>
</organism>
<proteinExistence type="predicted"/>
<sequence length="124" mass="13273">MSRVGQAVIWGFGRGACNTDLFDLVDGQVQTWRGGPTMDVFVDALLANLFASYLVGHLGVEAVAELLDADDLAAALYRRLAGHHVTVVRYRGCAVTDTEIAAARDHGVIIDVVEPEAMTTGSDR</sequence>
<protein>
    <submittedName>
        <fullName evidence="1">Uncharacterized protein</fullName>
    </submittedName>
</protein>
<name>A0ABU5YGC5_9MYCO</name>